<dbReference type="AlphaFoldDB" id="A0AAD9LZ34"/>
<reference evidence="1" key="1">
    <citation type="submission" date="2021-06" db="EMBL/GenBank/DDBJ databases">
        <title>Comparative genomics, transcriptomics and evolutionary studies reveal genomic signatures of adaptation to plant cell wall in hemibiotrophic fungi.</title>
        <authorList>
            <consortium name="DOE Joint Genome Institute"/>
            <person name="Baroncelli R."/>
            <person name="Diaz J.F."/>
            <person name="Benocci T."/>
            <person name="Peng M."/>
            <person name="Battaglia E."/>
            <person name="Haridas S."/>
            <person name="Andreopoulos W."/>
            <person name="Labutti K."/>
            <person name="Pangilinan J."/>
            <person name="Floch G.L."/>
            <person name="Makela M.R."/>
            <person name="Henrissat B."/>
            <person name="Grigoriev I.V."/>
            <person name="Crouch J.A."/>
            <person name="De Vries R.P."/>
            <person name="Sukno S.A."/>
            <person name="Thon M.R."/>
        </authorList>
    </citation>
    <scope>NUCLEOTIDE SEQUENCE</scope>
    <source>
        <strain evidence="1">MAFF235873</strain>
    </source>
</reference>
<organism evidence="1 2">
    <name type="scientific">Colletotrichum zoysiae</name>
    <dbReference type="NCBI Taxonomy" id="1216348"/>
    <lineage>
        <taxon>Eukaryota</taxon>
        <taxon>Fungi</taxon>
        <taxon>Dikarya</taxon>
        <taxon>Ascomycota</taxon>
        <taxon>Pezizomycotina</taxon>
        <taxon>Sordariomycetes</taxon>
        <taxon>Hypocreomycetidae</taxon>
        <taxon>Glomerellales</taxon>
        <taxon>Glomerellaceae</taxon>
        <taxon>Colletotrichum</taxon>
        <taxon>Colletotrichum graminicola species complex</taxon>
    </lineage>
</organism>
<accession>A0AAD9LZ34</accession>
<sequence length="167" mass="18514">MESPRLAQTGALSLDEDRRETNWRRNTALSGSRTLPHTGLVAFFFSRVPGSQEPPLFHPSVSVLLFNGPIPRALPLLGLVYAPPIYTKASEAPVRCWPFSFSLWLASWLTQVAAHFAIHHGGRLRRTFISHRIHNLAPMHVPHPSPLFVPALEHVAYRDAVGTGCGL</sequence>
<evidence type="ECO:0000313" key="2">
    <source>
        <dbReference type="Proteomes" id="UP001232148"/>
    </source>
</evidence>
<comment type="caution">
    <text evidence="1">The sequence shown here is derived from an EMBL/GenBank/DDBJ whole genome shotgun (WGS) entry which is preliminary data.</text>
</comment>
<protein>
    <submittedName>
        <fullName evidence="1">Uncharacterized protein</fullName>
    </submittedName>
</protein>
<dbReference type="EMBL" id="MU842887">
    <property type="protein sequence ID" value="KAK2027896.1"/>
    <property type="molecule type" value="Genomic_DNA"/>
</dbReference>
<dbReference type="Proteomes" id="UP001232148">
    <property type="component" value="Unassembled WGS sequence"/>
</dbReference>
<keyword evidence="2" id="KW-1185">Reference proteome</keyword>
<gene>
    <name evidence="1" type="ORF">LX32DRAFT_426262</name>
</gene>
<proteinExistence type="predicted"/>
<evidence type="ECO:0000313" key="1">
    <source>
        <dbReference type="EMBL" id="KAK2027896.1"/>
    </source>
</evidence>
<name>A0AAD9LZ34_9PEZI</name>